<keyword evidence="5" id="KW-0449">Lipoprotein</keyword>
<protein>
    <recommendedName>
        <fullName evidence="3">17 kDa surface antigen</fullName>
    </recommendedName>
</protein>
<evidence type="ECO:0000313" key="9">
    <source>
        <dbReference type="Proteomes" id="UP000776276"/>
    </source>
</evidence>
<comment type="subcellular location">
    <subcellularLocation>
        <location evidence="1">Cell outer membrane</location>
        <topology evidence="1">Lipid-anchor</topology>
    </subcellularLocation>
</comment>
<gene>
    <name evidence="8" type="ORF">KOF26_08825</name>
</gene>
<evidence type="ECO:0000256" key="6">
    <source>
        <dbReference type="SAM" id="SignalP"/>
    </source>
</evidence>
<evidence type="ECO:0000256" key="4">
    <source>
        <dbReference type="ARBA" id="ARBA00023136"/>
    </source>
</evidence>
<evidence type="ECO:0000256" key="5">
    <source>
        <dbReference type="ARBA" id="ARBA00023288"/>
    </source>
</evidence>
<dbReference type="PANTHER" id="PTHR35603">
    <property type="match status" value="1"/>
</dbReference>
<evidence type="ECO:0000313" key="8">
    <source>
        <dbReference type="EMBL" id="MBU3077966.1"/>
    </source>
</evidence>
<keyword evidence="6" id="KW-0732">Signal</keyword>
<dbReference type="PANTHER" id="PTHR35603:SF2">
    <property type="entry name" value="OUTER MEMBRANE LIPOPROTEIN"/>
    <property type="match status" value="1"/>
</dbReference>
<feature type="signal peptide" evidence="6">
    <location>
        <begin position="1"/>
        <end position="19"/>
    </location>
</feature>
<comment type="caution">
    <text evidence="8">The sequence shown here is derived from an EMBL/GenBank/DDBJ whole genome shotgun (WGS) entry which is preliminary data.</text>
</comment>
<reference evidence="8 9" key="1">
    <citation type="submission" date="2021-06" db="EMBL/GenBank/DDBJ databases">
        <title>Sphingomonas sp. XMGL2, whole genome shotgun sequencing project.</title>
        <authorList>
            <person name="Zhao G."/>
            <person name="Shen L."/>
        </authorList>
    </citation>
    <scope>NUCLEOTIDE SEQUENCE [LARGE SCALE GENOMIC DNA]</scope>
    <source>
        <strain evidence="8 9">XMGL2</strain>
    </source>
</reference>
<keyword evidence="4" id="KW-0472">Membrane</keyword>
<dbReference type="Pfam" id="PF05433">
    <property type="entry name" value="Rick_17kDa_Anti"/>
    <property type="match status" value="1"/>
</dbReference>
<evidence type="ECO:0000256" key="2">
    <source>
        <dbReference type="ARBA" id="ARBA00008681"/>
    </source>
</evidence>
<feature type="chain" id="PRO_5046347365" description="17 kDa surface antigen" evidence="6">
    <location>
        <begin position="20"/>
        <end position="139"/>
    </location>
</feature>
<comment type="similarity">
    <text evidence="2">Belongs to the rickettsiale 17 kDa surface antigen family.</text>
</comment>
<evidence type="ECO:0000259" key="7">
    <source>
        <dbReference type="Pfam" id="PF05433"/>
    </source>
</evidence>
<organism evidence="8 9">
    <name type="scientific">Sphingomonas quercus</name>
    <dbReference type="NCBI Taxonomy" id="2842451"/>
    <lineage>
        <taxon>Bacteria</taxon>
        <taxon>Pseudomonadati</taxon>
        <taxon>Pseudomonadota</taxon>
        <taxon>Alphaproteobacteria</taxon>
        <taxon>Sphingomonadales</taxon>
        <taxon>Sphingomonadaceae</taxon>
        <taxon>Sphingomonas</taxon>
    </lineage>
</organism>
<accession>A0ABS6BJH0</accession>
<dbReference type="InterPro" id="IPR008816">
    <property type="entry name" value="Gly_zipper_2TM_dom"/>
</dbReference>
<evidence type="ECO:0000256" key="1">
    <source>
        <dbReference type="ARBA" id="ARBA00004459"/>
    </source>
</evidence>
<dbReference type="RefSeq" id="WP_216323370.1">
    <property type="nucleotide sequence ID" value="NZ_JAHKRT010000004.1"/>
</dbReference>
<evidence type="ECO:0000256" key="3">
    <source>
        <dbReference type="ARBA" id="ARBA00015281"/>
    </source>
</evidence>
<dbReference type="Proteomes" id="UP000776276">
    <property type="component" value="Unassembled WGS sequence"/>
</dbReference>
<keyword evidence="9" id="KW-1185">Reference proteome</keyword>
<feature type="domain" description="Glycine zipper 2TM" evidence="7">
    <location>
        <begin position="92"/>
        <end position="131"/>
    </location>
</feature>
<proteinExistence type="inferred from homology"/>
<name>A0ABS6BJH0_9SPHN</name>
<sequence length="139" mass="15514">MRKLILAASLLASTLAPLAAADAQPRRGNDNWQNWKRYDYNRPDPRHGNTYDASRYYRDGRYYKERRLGRNDRIYRGSNGRYYCRRPDGTTGLIIGGVLGGLLGNSLDHGRSQTLGTLLGAGGGALLGREIDRGGIRCR</sequence>
<dbReference type="EMBL" id="JAHKRT010000004">
    <property type="protein sequence ID" value="MBU3077966.1"/>
    <property type="molecule type" value="Genomic_DNA"/>
</dbReference>
<dbReference type="InterPro" id="IPR051407">
    <property type="entry name" value="Bact_OM_lipoprot/Surf_antigen"/>
</dbReference>